<dbReference type="InterPro" id="IPR001451">
    <property type="entry name" value="Hexapep"/>
</dbReference>
<sequence>MRFLPILPGIDWKDPRLLMDLNRWKSIGNLSGSNYRVLAVLLWQKPEFRNLLIYRNRFRRFFRYWIAFWYRPMESLYIEAKEIGGGLFIQHGFATMITAESIGENCWINQQVTIGYNGCGRAPVIGSDVMITCGAKILGPIIVGDRAVIGANAVVIRDVEPGAVMGGVPARVLRKEQADGT</sequence>
<protein>
    <recommendedName>
        <fullName evidence="6">Serine acetyltransferase</fullName>
    </recommendedName>
</protein>
<dbReference type="Proteomes" id="UP001299220">
    <property type="component" value="Unassembled WGS sequence"/>
</dbReference>
<keyword evidence="5" id="KW-1185">Reference proteome</keyword>
<evidence type="ECO:0000256" key="3">
    <source>
        <dbReference type="ARBA" id="ARBA00023315"/>
    </source>
</evidence>
<dbReference type="Pfam" id="PF00132">
    <property type="entry name" value="Hexapep"/>
    <property type="match status" value="1"/>
</dbReference>
<dbReference type="InterPro" id="IPR045304">
    <property type="entry name" value="LbH_SAT"/>
</dbReference>
<dbReference type="PANTHER" id="PTHR42811">
    <property type="entry name" value="SERINE ACETYLTRANSFERASE"/>
    <property type="match status" value="1"/>
</dbReference>
<keyword evidence="2" id="KW-0808">Transferase</keyword>
<name>A0ABS9CP15_9FIRM</name>
<comment type="similarity">
    <text evidence="1">Belongs to the transferase hexapeptide repeat family.</text>
</comment>
<proteinExistence type="inferred from homology"/>
<dbReference type="RefSeq" id="WP_235323729.1">
    <property type="nucleotide sequence ID" value="NZ_JAFBIT010000002.1"/>
</dbReference>
<evidence type="ECO:0008006" key="6">
    <source>
        <dbReference type="Google" id="ProtNLM"/>
    </source>
</evidence>
<evidence type="ECO:0000313" key="4">
    <source>
        <dbReference type="EMBL" id="MCF2652698.1"/>
    </source>
</evidence>
<evidence type="ECO:0000256" key="2">
    <source>
        <dbReference type="ARBA" id="ARBA00022679"/>
    </source>
</evidence>
<dbReference type="SUPFAM" id="SSF51161">
    <property type="entry name" value="Trimeric LpxA-like enzymes"/>
    <property type="match status" value="1"/>
</dbReference>
<dbReference type="InterPro" id="IPR011004">
    <property type="entry name" value="Trimer_LpxA-like_sf"/>
</dbReference>
<evidence type="ECO:0000256" key="1">
    <source>
        <dbReference type="ARBA" id="ARBA00007274"/>
    </source>
</evidence>
<dbReference type="CDD" id="cd03354">
    <property type="entry name" value="LbH_SAT"/>
    <property type="match status" value="1"/>
</dbReference>
<dbReference type="Gene3D" id="2.160.10.10">
    <property type="entry name" value="Hexapeptide repeat proteins"/>
    <property type="match status" value="1"/>
</dbReference>
<reference evidence="4 5" key="1">
    <citation type="submission" date="2020-12" db="EMBL/GenBank/DDBJ databases">
        <title>Whole genome sequences of gut porcine anaerobes.</title>
        <authorList>
            <person name="Kubasova T."/>
            <person name="Jahodarova E."/>
            <person name="Rychlik I."/>
        </authorList>
    </citation>
    <scope>NUCLEOTIDE SEQUENCE [LARGE SCALE GENOMIC DNA]</scope>
    <source>
        <strain evidence="4 5">An867</strain>
    </source>
</reference>
<gene>
    <name evidence="4" type="ORF">JQM67_08790</name>
</gene>
<keyword evidence="3" id="KW-0012">Acyltransferase</keyword>
<comment type="caution">
    <text evidence="4">The sequence shown here is derived from an EMBL/GenBank/DDBJ whole genome shotgun (WGS) entry which is preliminary data.</text>
</comment>
<evidence type="ECO:0000313" key="5">
    <source>
        <dbReference type="Proteomes" id="UP001299220"/>
    </source>
</evidence>
<accession>A0ABS9CP15</accession>
<dbReference type="EMBL" id="JAFBIT010000002">
    <property type="protein sequence ID" value="MCF2652698.1"/>
    <property type="molecule type" value="Genomic_DNA"/>
</dbReference>
<organism evidence="4 5">
    <name type="scientific">Anaeromassilibacillus senegalensis</name>
    <dbReference type="NCBI Taxonomy" id="1673717"/>
    <lineage>
        <taxon>Bacteria</taxon>
        <taxon>Bacillati</taxon>
        <taxon>Bacillota</taxon>
        <taxon>Clostridia</taxon>
        <taxon>Eubacteriales</taxon>
        <taxon>Acutalibacteraceae</taxon>
        <taxon>Anaeromassilibacillus</taxon>
    </lineage>
</organism>